<evidence type="ECO:0000313" key="2">
    <source>
        <dbReference type="EMBL" id="SFR39079.1"/>
    </source>
</evidence>
<organism evidence="2 3">
    <name type="scientific">Marinobacter gudaonensis</name>
    <dbReference type="NCBI Taxonomy" id="375760"/>
    <lineage>
        <taxon>Bacteria</taxon>
        <taxon>Pseudomonadati</taxon>
        <taxon>Pseudomonadota</taxon>
        <taxon>Gammaproteobacteria</taxon>
        <taxon>Pseudomonadales</taxon>
        <taxon>Marinobacteraceae</taxon>
        <taxon>Marinobacter</taxon>
    </lineage>
</organism>
<keyword evidence="1" id="KW-1133">Transmembrane helix</keyword>
<evidence type="ECO:0000256" key="1">
    <source>
        <dbReference type="SAM" id="Phobius"/>
    </source>
</evidence>
<feature type="transmembrane region" description="Helical" evidence="1">
    <location>
        <begin position="6"/>
        <end position="27"/>
    </location>
</feature>
<gene>
    <name evidence="2" type="ORF">SAMN04488073_0310</name>
</gene>
<reference evidence="3" key="1">
    <citation type="submission" date="2016-10" db="EMBL/GenBank/DDBJ databases">
        <authorList>
            <person name="Varghese N."/>
            <person name="Submissions S."/>
        </authorList>
    </citation>
    <scope>NUCLEOTIDE SEQUENCE [LARGE SCALE GENOMIC DNA]</scope>
    <source>
        <strain evidence="3">CGMCC 1.6294</strain>
    </source>
</reference>
<keyword evidence="3" id="KW-1185">Reference proteome</keyword>
<accession>A0A1I6GA91</accession>
<sequence>MFYAGFMLYAGIVVTALIVGFLTLRAVTSRNCFMKAALYHYFLNSNEAKGETHAKDVSLPSTAYDLAIRKFQKMNASLDDYNFCFEILNHQMRIFGSRRAMLQAARRRHFPK</sequence>
<keyword evidence="1" id="KW-0472">Membrane</keyword>
<proteinExistence type="predicted"/>
<dbReference type="AlphaFoldDB" id="A0A1I6GA91"/>
<name>A0A1I6GA91_9GAMM</name>
<dbReference type="EMBL" id="FOYV01000001">
    <property type="protein sequence ID" value="SFR39079.1"/>
    <property type="molecule type" value="Genomic_DNA"/>
</dbReference>
<keyword evidence="1" id="KW-0812">Transmembrane</keyword>
<protein>
    <submittedName>
        <fullName evidence="2">Uncharacterized protein</fullName>
    </submittedName>
</protein>
<dbReference type="Proteomes" id="UP000199290">
    <property type="component" value="Unassembled WGS sequence"/>
</dbReference>
<evidence type="ECO:0000313" key="3">
    <source>
        <dbReference type="Proteomes" id="UP000199290"/>
    </source>
</evidence>
<dbReference type="RefSeq" id="WP_091985218.1">
    <property type="nucleotide sequence ID" value="NZ_FOYV01000001.1"/>
</dbReference>